<feature type="compositionally biased region" description="Low complexity" evidence="1">
    <location>
        <begin position="180"/>
        <end position="199"/>
    </location>
</feature>
<dbReference type="AlphaFoldDB" id="A0A914EDM3"/>
<sequence>MQQAQAPISNIRTSTNNDPSTSNANFVYPTQTIQTNMTIPPPNLPPAIPLSHAFSVPGGSACAQDQRSVFLRNAHRVGMKALDTMGSRNHDDNRSYSKYSQNPNYAEDVMWLFEISIQLGPMYVNIFCEKAANCVVSPFILFNLAKKSTKYFGQIQAHTSYHNAPSQAGCYPPPVMRQQSNGHNTHGSHSAGGSSGSGSVPPGHVGKGYAAQVKLIMIQQGHAHATAELMRHCVEMFFVAAYQKLTYSRFSDSDIEEQ</sequence>
<reference evidence="4" key="1">
    <citation type="submission" date="2022-11" db="UniProtKB">
        <authorList>
            <consortium name="WormBaseParasite"/>
        </authorList>
    </citation>
    <scope>IDENTIFICATION</scope>
</reference>
<keyword evidence="3" id="KW-1185">Reference proteome</keyword>
<accession>A0A914EDM3</accession>
<dbReference type="WBParaSite" id="ACRNAN_scaffold7530.g31984.t1">
    <property type="protein sequence ID" value="ACRNAN_scaffold7530.g31984.t1"/>
    <property type="gene ID" value="ACRNAN_scaffold7530.g31984"/>
</dbReference>
<evidence type="ECO:0000256" key="1">
    <source>
        <dbReference type="SAM" id="MobiDB-lite"/>
    </source>
</evidence>
<dbReference type="InterPro" id="IPR048370">
    <property type="entry name" value="ZSWIM4-8_C"/>
</dbReference>
<name>A0A914EDM3_9BILA</name>
<organism evidence="3 4">
    <name type="scientific">Acrobeloides nanus</name>
    <dbReference type="NCBI Taxonomy" id="290746"/>
    <lineage>
        <taxon>Eukaryota</taxon>
        <taxon>Metazoa</taxon>
        <taxon>Ecdysozoa</taxon>
        <taxon>Nematoda</taxon>
        <taxon>Chromadorea</taxon>
        <taxon>Rhabditida</taxon>
        <taxon>Tylenchina</taxon>
        <taxon>Cephalobomorpha</taxon>
        <taxon>Cephaloboidea</taxon>
        <taxon>Cephalobidae</taxon>
        <taxon>Acrobeloides</taxon>
    </lineage>
</organism>
<feature type="region of interest" description="Disordered" evidence="1">
    <location>
        <begin position="1"/>
        <end position="26"/>
    </location>
</feature>
<feature type="domain" description="ZSWIM4-8 C-terminal" evidence="2">
    <location>
        <begin position="66"/>
        <end position="160"/>
    </location>
</feature>
<feature type="region of interest" description="Disordered" evidence="1">
    <location>
        <begin position="171"/>
        <end position="199"/>
    </location>
</feature>
<evidence type="ECO:0000313" key="3">
    <source>
        <dbReference type="Proteomes" id="UP000887540"/>
    </source>
</evidence>
<protein>
    <recommendedName>
        <fullName evidence="2">ZSWIM4-8 C-terminal domain-containing protein</fullName>
    </recommendedName>
</protein>
<dbReference type="Proteomes" id="UP000887540">
    <property type="component" value="Unplaced"/>
</dbReference>
<evidence type="ECO:0000313" key="4">
    <source>
        <dbReference type="WBParaSite" id="ACRNAN_scaffold7530.g31984.t1"/>
    </source>
</evidence>
<dbReference type="Pfam" id="PF21055">
    <property type="entry name" value="ZSWIM4-8_C"/>
    <property type="match status" value="1"/>
</dbReference>
<evidence type="ECO:0000259" key="2">
    <source>
        <dbReference type="Pfam" id="PF21055"/>
    </source>
</evidence>
<proteinExistence type="predicted"/>